<reference evidence="1 2" key="1">
    <citation type="submission" date="2019-02" db="EMBL/GenBank/DDBJ databases">
        <title>Apibacter muscae sp. nov.: a novel member of the house fly microbiota.</title>
        <authorList>
            <person name="Park R."/>
        </authorList>
    </citation>
    <scope>NUCLEOTIDE SEQUENCE [LARGE SCALE GENOMIC DNA]</scope>
    <source>
        <strain evidence="1 2">AL1</strain>
    </source>
</reference>
<dbReference type="RefSeq" id="WP_146291881.1">
    <property type="nucleotide sequence ID" value="NZ_SELH01000015.1"/>
</dbReference>
<dbReference type="AlphaFoldDB" id="A0A563DG43"/>
<comment type="caution">
    <text evidence="1">The sequence shown here is derived from an EMBL/GenBank/DDBJ whole genome shotgun (WGS) entry which is preliminary data.</text>
</comment>
<name>A0A563DG43_9FLAO</name>
<evidence type="ECO:0000313" key="2">
    <source>
        <dbReference type="Proteomes" id="UP000319499"/>
    </source>
</evidence>
<protein>
    <submittedName>
        <fullName evidence="1">Uncharacterized protein</fullName>
    </submittedName>
</protein>
<sequence length="347" mass="41343">MSRKEVDRFSLQFNNPEKLHIYEAQLSKETLEALGFNKKAKAPMDYFAEFIGSKKELDKIIVLFNELTHKSITEEQKKKCSKCGVNPPDPTANPICEVLGKEGNINFFLASKEFIEFVLWNKKIFTDKEQIKRLTRSFFSCFRFYQGHVYFELRELGLKCLKEGLISISSILSKSSVFERFKIMNTSLHSLRNELLYYKLEYDRENEFLKKHIEWYEDQERFYSREWELEKEFASEPPVNEAVNSERNPYPHIFKDLQAFNLFEGLLEVFEVQGSDSQMADLTDIYILLLRDQLIYESFKPSDYLRWLHENYIFISLDRLHPISTRKVSVKKRKIYTTLKPSFYKTM</sequence>
<proteinExistence type="predicted"/>
<dbReference type="EMBL" id="SELH01000015">
    <property type="protein sequence ID" value="TWP29256.1"/>
    <property type="molecule type" value="Genomic_DNA"/>
</dbReference>
<gene>
    <name evidence="1" type="ORF">ETU09_03285</name>
</gene>
<dbReference type="OrthoDB" id="1433492at2"/>
<organism evidence="1 2">
    <name type="scientific">Apibacter muscae</name>
    <dbReference type="NCBI Taxonomy" id="2509004"/>
    <lineage>
        <taxon>Bacteria</taxon>
        <taxon>Pseudomonadati</taxon>
        <taxon>Bacteroidota</taxon>
        <taxon>Flavobacteriia</taxon>
        <taxon>Flavobacteriales</taxon>
        <taxon>Weeksellaceae</taxon>
        <taxon>Apibacter</taxon>
    </lineage>
</organism>
<keyword evidence="2" id="KW-1185">Reference proteome</keyword>
<accession>A0A563DG43</accession>
<dbReference type="Proteomes" id="UP000319499">
    <property type="component" value="Unassembled WGS sequence"/>
</dbReference>
<evidence type="ECO:0000313" key="1">
    <source>
        <dbReference type="EMBL" id="TWP29256.1"/>
    </source>
</evidence>